<gene>
    <name evidence="3" type="ORF">SAMN06295879_0912</name>
</gene>
<dbReference type="InterPro" id="IPR000253">
    <property type="entry name" value="FHA_dom"/>
</dbReference>
<organism evidence="3 4">
    <name type="scientific">Agreia bicolorata</name>
    <dbReference type="NCBI Taxonomy" id="110935"/>
    <lineage>
        <taxon>Bacteria</taxon>
        <taxon>Bacillati</taxon>
        <taxon>Actinomycetota</taxon>
        <taxon>Actinomycetes</taxon>
        <taxon>Micrococcales</taxon>
        <taxon>Microbacteriaceae</taxon>
        <taxon>Agreia</taxon>
    </lineage>
</organism>
<feature type="domain" description="FHA" evidence="2">
    <location>
        <begin position="84"/>
        <end position="139"/>
    </location>
</feature>
<reference evidence="4" key="1">
    <citation type="submission" date="2017-02" db="EMBL/GenBank/DDBJ databases">
        <authorList>
            <person name="Varghese N."/>
            <person name="Submissions S."/>
        </authorList>
    </citation>
    <scope>NUCLEOTIDE SEQUENCE [LARGE SCALE GENOMIC DNA]</scope>
    <source>
        <strain evidence="4">VKM Ac-2052</strain>
    </source>
</reference>
<dbReference type="InterPro" id="IPR008984">
    <property type="entry name" value="SMAD_FHA_dom_sf"/>
</dbReference>
<dbReference type="Pfam" id="PF13240">
    <property type="entry name" value="Zn_Ribbon_1"/>
    <property type="match status" value="1"/>
</dbReference>
<accession>A0A1T4X9U3</accession>
<dbReference type="PROSITE" id="PS50006">
    <property type="entry name" value="FHA_DOMAIN"/>
    <property type="match status" value="1"/>
</dbReference>
<protein>
    <submittedName>
        <fullName evidence="3">FHA domain-containing protein</fullName>
    </submittedName>
</protein>
<dbReference type="SUPFAM" id="SSF49879">
    <property type="entry name" value="SMAD/FHA domain"/>
    <property type="match status" value="1"/>
</dbReference>
<dbReference type="Proteomes" id="UP000189735">
    <property type="component" value="Unassembled WGS sequence"/>
</dbReference>
<dbReference type="InterPro" id="IPR026870">
    <property type="entry name" value="Zinc_ribbon_dom"/>
</dbReference>
<name>A0A1T4X9U3_9MICO</name>
<evidence type="ECO:0000256" key="1">
    <source>
        <dbReference type="ARBA" id="ARBA00022553"/>
    </source>
</evidence>
<evidence type="ECO:0000313" key="3">
    <source>
        <dbReference type="EMBL" id="SKA86360.1"/>
    </source>
</evidence>
<dbReference type="Gene3D" id="2.60.200.20">
    <property type="match status" value="1"/>
</dbReference>
<proteinExistence type="predicted"/>
<evidence type="ECO:0000313" key="4">
    <source>
        <dbReference type="Proteomes" id="UP000189735"/>
    </source>
</evidence>
<keyword evidence="1" id="KW-0597">Phosphoprotein</keyword>
<sequence length="172" mass="18196">MSTVRCKTCGTVLPSGAMFCGECGSSVLAASAMSDTQHVEPLPTPGRHEAFTAPARPTPKSSAARAVFRLVFSTGENVVVAGPGLIGRNPVASESERPLEIVRIVDPQLSVSKTHLEFGIENGMFWVSDRNSGNGTSISVSGEESVDALPGERYGVARGTRIRIGEQYFDVL</sequence>
<dbReference type="EMBL" id="FUYG01000002">
    <property type="protein sequence ID" value="SKA86360.1"/>
    <property type="molecule type" value="Genomic_DNA"/>
</dbReference>
<evidence type="ECO:0000259" key="2">
    <source>
        <dbReference type="PROSITE" id="PS50006"/>
    </source>
</evidence>
<dbReference type="Pfam" id="PF00498">
    <property type="entry name" value="FHA"/>
    <property type="match status" value="1"/>
</dbReference>
<dbReference type="AlphaFoldDB" id="A0A1T4X9U3"/>